<sequence>MYRSEVTKDYGYIKFGENDIDTDTCLSQYIRLAFQTNATTVVKFLKSGWRWPTPDLIISVTADGIQYQMSTHLRRIFQRGLVISATATNAWLITTGTNAGVVKLVESNHTHFLLFDGKLSNTDSLLLQPAKTEQYSRRINTNISTENALIPIVMILVEGGPFSVRTICHALQSNTPLVVVKGFGRAADLVAELHNFFSEIEIDENQTKYQVSSSNKAKLDSILEQTRINNNLWIDEVKDNLCQVLYKQKQLVAIFEFDNPRHGEKLEDAILEALLNGQLF</sequence>
<evidence type="ECO:0000259" key="1">
    <source>
        <dbReference type="Pfam" id="PF18139"/>
    </source>
</evidence>
<dbReference type="GO" id="GO:0005886">
    <property type="term" value="C:plasma membrane"/>
    <property type="evidence" value="ECO:0007669"/>
    <property type="project" value="TreeGrafter"/>
</dbReference>
<evidence type="ECO:0000313" key="2">
    <source>
        <dbReference type="EMBL" id="CAF1497215.1"/>
    </source>
</evidence>
<feature type="domain" description="TRPM SLOG" evidence="1">
    <location>
        <begin position="28"/>
        <end position="106"/>
    </location>
</feature>
<dbReference type="EMBL" id="CAJNOG010002256">
    <property type="protein sequence ID" value="CAF1497215.1"/>
    <property type="molecule type" value="Genomic_DNA"/>
</dbReference>
<proteinExistence type="predicted"/>
<dbReference type="GO" id="GO:0099604">
    <property type="term" value="F:ligand-gated calcium channel activity"/>
    <property type="evidence" value="ECO:0007669"/>
    <property type="project" value="TreeGrafter"/>
</dbReference>
<dbReference type="PANTHER" id="PTHR13800:SF12">
    <property type="entry name" value="TRANSIENT RECEPTOR POTENTIAL CATION CHANNEL SUBFAMILY M MEMBER-LIKE 2"/>
    <property type="match status" value="1"/>
</dbReference>
<dbReference type="Proteomes" id="UP000663845">
    <property type="component" value="Unassembled WGS sequence"/>
</dbReference>
<dbReference type="InterPro" id="IPR050927">
    <property type="entry name" value="TRPM"/>
</dbReference>
<organism evidence="2 3">
    <name type="scientific">Adineta steineri</name>
    <dbReference type="NCBI Taxonomy" id="433720"/>
    <lineage>
        <taxon>Eukaryota</taxon>
        <taxon>Metazoa</taxon>
        <taxon>Spiralia</taxon>
        <taxon>Gnathifera</taxon>
        <taxon>Rotifera</taxon>
        <taxon>Eurotatoria</taxon>
        <taxon>Bdelloidea</taxon>
        <taxon>Adinetida</taxon>
        <taxon>Adinetidae</taxon>
        <taxon>Adineta</taxon>
    </lineage>
</organism>
<comment type="caution">
    <text evidence="2">The sequence shown here is derived from an EMBL/GenBank/DDBJ whole genome shotgun (WGS) entry which is preliminary data.</text>
</comment>
<accession>A0A815T4L9</accession>
<dbReference type="PANTHER" id="PTHR13800">
    <property type="entry name" value="TRANSIENT RECEPTOR POTENTIAL CATION CHANNEL, SUBFAMILY M, MEMBER 6"/>
    <property type="match status" value="1"/>
</dbReference>
<protein>
    <recommendedName>
        <fullName evidence="1">TRPM SLOG domain-containing protein</fullName>
    </recommendedName>
</protein>
<evidence type="ECO:0000313" key="3">
    <source>
        <dbReference type="Proteomes" id="UP000663845"/>
    </source>
</evidence>
<gene>
    <name evidence="2" type="ORF">JYZ213_LOCUS43268</name>
</gene>
<dbReference type="Pfam" id="PF18139">
    <property type="entry name" value="LSDAT_euk"/>
    <property type="match status" value="1"/>
</dbReference>
<dbReference type="InterPro" id="IPR041491">
    <property type="entry name" value="TRPM_SLOG"/>
</dbReference>
<name>A0A815T4L9_9BILA</name>
<reference evidence="2" key="1">
    <citation type="submission" date="2021-02" db="EMBL/GenBank/DDBJ databases">
        <authorList>
            <person name="Nowell W R."/>
        </authorList>
    </citation>
    <scope>NUCLEOTIDE SEQUENCE</scope>
</reference>
<dbReference type="AlphaFoldDB" id="A0A815T4L9"/>